<dbReference type="Proteomes" id="UP000216885">
    <property type="component" value="Unassembled WGS sequence"/>
</dbReference>
<accession>A0A261TTW2</accession>
<evidence type="ECO:0000313" key="2">
    <source>
        <dbReference type="Proteomes" id="UP000216885"/>
    </source>
</evidence>
<keyword evidence="2" id="KW-1185">Reference proteome</keyword>
<sequence length="84" mass="9574">MDIANLIRMANRIGDYFDALPDREEALEGAATHIQKSWEPRMRIALLDFLAQHTDGQGDDVRLHALMVEAVTRYRTRLVPVRAA</sequence>
<dbReference type="Pfam" id="PF11390">
    <property type="entry name" value="FdsD"/>
    <property type="match status" value="1"/>
</dbReference>
<reference evidence="1 2" key="1">
    <citation type="submission" date="2017-05" db="EMBL/GenBank/DDBJ databases">
        <title>Complete and WGS of Bordetella genogroups.</title>
        <authorList>
            <person name="Spilker T."/>
            <person name="LiPuma J."/>
        </authorList>
    </citation>
    <scope>NUCLEOTIDE SEQUENCE [LARGE SCALE GENOMIC DNA]</scope>
    <source>
        <strain evidence="1 2">AU9919</strain>
    </source>
</reference>
<dbReference type="InterPro" id="IPR021074">
    <property type="entry name" value="Formate_DH_dsu"/>
</dbReference>
<dbReference type="AlphaFoldDB" id="A0A261TTW2"/>
<gene>
    <name evidence="1" type="ORF">CAL20_19045</name>
</gene>
<name>A0A261TTW2_9BORD</name>
<dbReference type="OrthoDB" id="8527650at2"/>
<dbReference type="EMBL" id="NEVQ01000019">
    <property type="protein sequence ID" value="OZI53096.1"/>
    <property type="molecule type" value="Genomic_DNA"/>
</dbReference>
<protein>
    <submittedName>
        <fullName evidence="1">Formate dehydrogenase</fullName>
    </submittedName>
</protein>
<evidence type="ECO:0000313" key="1">
    <source>
        <dbReference type="EMBL" id="OZI53096.1"/>
    </source>
</evidence>
<proteinExistence type="predicted"/>
<organism evidence="1 2">
    <name type="scientific">Bordetella genomosp. 4</name>
    <dbReference type="NCBI Taxonomy" id="463044"/>
    <lineage>
        <taxon>Bacteria</taxon>
        <taxon>Pseudomonadati</taxon>
        <taxon>Pseudomonadota</taxon>
        <taxon>Betaproteobacteria</taxon>
        <taxon>Burkholderiales</taxon>
        <taxon>Alcaligenaceae</taxon>
        <taxon>Bordetella</taxon>
    </lineage>
</organism>
<dbReference type="RefSeq" id="WP_094822588.1">
    <property type="nucleotide sequence ID" value="NZ_NEVO01000013.1"/>
</dbReference>
<comment type="caution">
    <text evidence="1">The sequence shown here is derived from an EMBL/GenBank/DDBJ whole genome shotgun (WGS) entry which is preliminary data.</text>
</comment>